<dbReference type="CDD" id="cd02440">
    <property type="entry name" value="AdoMet_MTases"/>
    <property type="match status" value="1"/>
</dbReference>
<comment type="caution">
    <text evidence="3">The sequence shown here is derived from an EMBL/GenBank/DDBJ whole genome shotgun (WGS) entry which is preliminary data.</text>
</comment>
<dbReference type="Pfam" id="PF13649">
    <property type="entry name" value="Methyltransf_25"/>
    <property type="match status" value="1"/>
</dbReference>
<dbReference type="Gene3D" id="3.40.50.150">
    <property type="entry name" value="Vaccinia Virus protein VP39"/>
    <property type="match status" value="1"/>
</dbReference>
<evidence type="ECO:0000256" key="1">
    <source>
        <dbReference type="SAM" id="MobiDB-lite"/>
    </source>
</evidence>
<evidence type="ECO:0000259" key="2">
    <source>
        <dbReference type="Pfam" id="PF13649"/>
    </source>
</evidence>
<organism evidence="3 4">
    <name type="scientific">Candidatus Sungbacteria bacterium RIFCSPLOWO2_01_FULL_60_25</name>
    <dbReference type="NCBI Taxonomy" id="1802281"/>
    <lineage>
        <taxon>Bacteria</taxon>
        <taxon>Candidatus Sungiibacteriota</taxon>
    </lineage>
</organism>
<gene>
    <name evidence="3" type="ORF">A3A44_00375</name>
</gene>
<feature type="domain" description="Methyltransferase" evidence="2">
    <location>
        <begin position="40"/>
        <end position="139"/>
    </location>
</feature>
<feature type="region of interest" description="Disordered" evidence="1">
    <location>
        <begin position="1"/>
        <end position="22"/>
    </location>
</feature>
<dbReference type="InterPro" id="IPR029063">
    <property type="entry name" value="SAM-dependent_MTases_sf"/>
</dbReference>
<evidence type="ECO:0000313" key="3">
    <source>
        <dbReference type="EMBL" id="OHA10086.1"/>
    </source>
</evidence>
<dbReference type="Proteomes" id="UP000178977">
    <property type="component" value="Unassembled WGS sequence"/>
</dbReference>
<name>A0A1G2LEQ9_9BACT</name>
<dbReference type="AlphaFoldDB" id="A0A1G2LEQ9"/>
<protein>
    <recommendedName>
        <fullName evidence="2">Methyltransferase domain-containing protein</fullName>
    </recommendedName>
</protein>
<reference evidence="3 4" key="1">
    <citation type="journal article" date="2016" name="Nat. Commun.">
        <title>Thousands of microbial genomes shed light on interconnected biogeochemical processes in an aquifer system.</title>
        <authorList>
            <person name="Anantharaman K."/>
            <person name="Brown C.T."/>
            <person name="Hug L.A."/>
            <person name="Sharon I."/>
            <person name="Castelle C.J."/>
            <person name="Probst A.J."/>
            <person name="Thomas B.C."/>
            <person name="Singh A."/>
            <person name="Wilkins M.J."/>
            <person name="Karaoz U."/>
            <person name="Brodie E.L."/>
            <person name="Williams K.H."/>
            <person name="Hubbard S.S."/>
            <person name="Banfield J.F."/>
        </authorList>
    </citation>
    <scope>NUCLEOTIDE SEQUENCE [LARGE SCALE GENOMIC DNA]</scope>
</reference>
<evidence type="ECO:0000313" key="4">
    <source>
        <dbReference type="Proteomes" id="UP000178977"/>
    </source>
</evidence>
<proteinExistence type="predicted"/>
<dbReference type="SUPFAM" id="SSF53335">
    <property type="entry name" value="S-adenosyl-L-methionine-dependent methyltransferases"/>
    <property type="match status" value="1"/>
</dbReference>
<dbReference type="STRING" id="1802281.A3A44_00375"/>
<dbReference type="InterPro" id="IPR041698">
    <property type="entry name" value="Methyltransf_25"/>
</dbReference>
<dbReference type="EMBL" id="MHQT01000005">
    <property type="protein sequence ID" value="OHA10086.1"/>
    <property type="molecule type" value="Genomic_DNA"/>
</dbReference>
<sequence>MADTLSRSASPRPAQTPGSGGFMQPERVLRFFDLRPGMIVADFGAGAGYFTIPVARIIGDNGKVYAIDIQKNALDSIKARAALEHLLQVEPVWADLELQNGSHLPASAADFVVVANILFQVEKKREIFLEAARIVRSGGGLAVLEWDQRPFAMGPALVLRVPQAEARRLAESAGFSFVREFDAGGHHYGLLFKK</sequence>
<accession>A0A1G2LEQ9</accession>